<keyword evidence="5 8" id="KW-0378">Hydrolase</keyword>
<dbReference type="PANTHER" id="PTHR33653:SF1">
    <property type="entry name" value="RIBONUCLEASE VAPC2"/>
    <property type="match status" value="1"/>
</dbReference>
<reference evidence="10 11" key="1">
    <citation type="submission" date="2016-04" db="EMBL/GenBank/DDBJ databases">
        <title>Complete genome sequence of Pseudomonas sp. LAB-08 isolated from TCE contaminated aquifer soil.</title>
        <authorList>
            <person name="Dohra H."/>
            <person name="Suzuki K."/>
            <person name="Fatma A."/>
            <person name="Inuzuka Y."/>
            <person name="Honjo M."/>
            <person name="Tashiro Y."/>
            <person name="Futamata H."/>
        </authorList>
    </citation>
    <scope>NUCLEOTIDE SEQUENCE [LARGE SCALE GENOMIC DNA]</scope>
    <source>
        <strain evidence="10 11">LAB-08</strain>
    </source>
</reference>
<dbReference type="InterPro" id="IPR050556">
    <property type="entry name" value="Type_II_TA_system_RNase"/>
</dbReference>
<comment type="similarity">
    <text evidence="7 8">Belongs to the PINc/VapC protein family.</text>
</comment>
<evidence type="ECO:0000256" key="5">
    <source>
        <dbReference type="ARBA" id="ARBA00022801"/>
    </source>
</evidence>
<evidence type="ECO:0000256" key="6">
    <source>
        <dbReference type="ARBA" id="ARBA00022842"/>
    </source>
</evidence>
<gene>
    <name evidence="8 10" type="primary">vapC</name>
    <name evidence="10" type="ORF">LAB08_R02760</name>
</gene>
<dbReference type="HAMAP" id="MF_00265">
    <property type="entry name" value="VapC_Nob1"/>
    <property type="match status" value="1"/>
</dbReference>
<dbReference type="NCBIfam" id="NF010285">
    <property type="entry name" value="PRK13725.1"/>
    <property type="match status" value="1"/>
</dbReference>
<accession>A0ABM7RKP5</accession>
<dbReference type="Gene3D" id="3.40.50.1010">
    <property type="entry name" value="5'-nuclease"/>
    <property type="match status" value="1"/>
</dbReference>
<evidence type="ECO:0000256" key="7">
    <source>
        <dbReference type="ARBA" id="ARBA00038093"/>
    </source>
</evidence>
<dbReference type="Proteomes" id="UP000218595">
    <property type="component" value="Chromosome"/>
</dbReference>
<sequence>MIKYMLDTNICIYTIKNKPQIVREAFNRHHDQLCISTVTLMELIYGAEKSAAPEKNLALIEGFAARLEVFSFDKEAAAHTGMIRSELAKIGTPIGPFDQMIAGHARSRGFIVVTNNTREFERVPGLRVEDWVSPR</sequence>
<keyword evidence="2 8" id="KW-1277">Toxin-antitoxin system</keyword>
<keyword evidence="11" id="KW-1185">Reference proteome</keyword>
<protein>
    <recommendedName>
        <fullName evidence="8">Ribonuclease VapC</fullName>
        <shortName evidence="8">RNase VapC</shortName>
        <ecNumber evidence="8">3.1.-.-</ecNumber>
    </recommendedName>
    <alternativeName>
        <fullName evidence="8">Toxin VapC</fullName>
    </alternativeName>
</protein>
<dbReference type="PANTHER" id="PTHR33653">
    <property type="entry name" value="RIBONUCLEASE VAPC2"/>
    <property type="match status" value="1"/>
</dbReference>
<feature type="binding site" evidence="8">
    <location>
        <position position="7"/>
    </location>
    <ligand>
        <name>Mg(2+)</name>
        <dbReference type="ChEBI" id="CHEBI:18420"/>
    </ligand>
</feature>
<dbReference type="CDD" id="cd18745">
    <property type="entry name" value="PIN_VapC4-5_FitB-like"/>
    <property type="match status" value="1"/>
</dbReference>
<evidence type="ECO:0000256" key="2">
    <source>
        <dbReference type="ARBA" id="ARBA00022649"/>
    </source>
</evidence>
<evidence type="ECO:0000313" key="10">
    <source>
        <dbReference type="EMBL" id="BCX65672.1"/>
    </source>
</evidence>
<dbReference type="InterPro" id="IPR002716">
    <property type="entry name" value="PIN_dom"/>
</dbReference>
<evidence type="ECO:0000259" key="9">
    <source>
        <dbReference type="Pfam" id="PF01850"/>
    </source>
</evidence>
<evidence type="ECO:0000256" key="3">
    <source>
        <dbReference type="ARBA" id="ARBA00022722"/>
    </source>
</evidence>
<keyword evidence="10" id="KW-0255">Endonuclease</keyword>
<dbReference type="Pfam" id="PF01850">
    <property type="entry name" value="PIN"/>
    <property type="match status" value="1"/>
</dbReference>
<dbReference type="EMBL" id="AP017423">
    <property type="protein sequence ID" value="BCX65672.1"/>
    <property type="molecule type" value="Genomic_DNA"/>
</dbReference>
<evidence type="ECO:0000256" key="8">
    <source>
        <dbReference type="HAMAP-Rule" id="MF_00265"/>
    </source>
</evidence>
<evidence type="ECO:0000313" key="11">
    <source>
        <dbReference type="Proteomes" id="UP000218595"/>
    </source>
</evidence>
<feature type="domain" description="PIN" evidence="9">
    <location>
        <begin position="4"/>
        <end position="125"/>
    </location>
</feature>
<keyword evidence="8" id="KW-0800">Toxin</keyword>
<organism evidence="10 11">
    <name type="scientific">Pseudomonas izuensis</name>
    <dbReference type="NCBI Taxonomy" id="2684212"/>
    <lineage>
        <taxon>Bacteria</taxon>
        <taxon>Pseudomonadati</taxon>
        <taxon>Pseudomonadota</taxon>
        <taxon>Gammaproteobacteria</taxon>
        <taxon>Pseudomonadales</taxon>
        <taxon>Pseudomonadaceae</taxon>
        <taxon>Pseudomonas</taxon>
    </lineage>
</organism>
<keyword evidence="3 8" id="KW-0540">Nuclease</keyword>
<dbReference type="GO" id="GO:0004519">
    <property type="term" value="F:endonuclease activity"/>
    <property type="evidence" value="ECO:0007669"/>
    <property type="project" value="UniProtKB-KW"/>
</dbReference>
<comment type="cofactor">
    <cofactor evidence="1 8">
        <name>Mg(2+)</name>
        <dbReference type="ChEBI" id="CHEBI:18420"/>
    </cofactor>
</comment>
<evidence type="ECO:0000256" key="4">
    <source>
        <dbReference type="ARBA" id="ARBA00022723"/>
    </source>
</evidence>
<dbReference type="RefSeq" id="WP_096513877.1">
    <property type="nucleotide sequence ID" value="NZ_AP017423.2"/>
</dbReference>
<feature type="binding site" evidence="8">
    <location>
        <position position="98"/>
    </location>
    <ligand>
        <name>Mg(2+)</name>
        <dbReference type="ChEBI" id="CHEBI:18420"/>
    </ligand>
</feature>
<proteinExistence type="inferred from homology"/>
<evidence type="ECO:0000256" key="1">
    <source>
        <dbReference type="ARBA" id="ARBA00001946"/>
    </source>
</evidence>
<dbReference type="SUPFAM" id="SSF88723">
    <property type="entry name" value="PIN domain-like"/>
    <property type="match status" value="1"/>
</dbReference>
<name>A0ABM7RKP5_9PSED</name>
<comment type="function">
    <text evidence="8">Toxic component of a toxin-antitoxin (TA) system. An RNase.</text>
</comment>
<keyword evidence="4 8" id="KW-0479">Metal-binding</keyword>
<dbReference type="InterPro" id="IPR029060">
    <property type="entry name" value="PIN-like_dom_sf"/>
</dbReference>
<dbReference type="EC" id="3.1.-.-" evidence="8"/>
<keyword evidence="6 8" id="KW-0460">Magnesium</keyword>
<dbReference type="InterPro" id="IPR022907">
    <property type="entry name" value="VapC_family"/>
</dbReference>